<dbReference type="EMBL" id="CP033230">
    <property type="protein sequence ID" value="AYO80703.1"/>
    <property type="molecule type" value="Genomic_DNA"/>
</dbReference>
<evidence type="ECO:0000313" key="2">
    <source>
        <dbReference type="Proteomes" id="UP000280708"/>
    </source>
</evidence>
<protein>
    <submittedName>
        <fullName evidence="1">Uncharacterized protein</fullName>
    </submittedName>
</protein>
<name>A0A085K4A3_SPHYA</name>
<organism evidence="1 2">
    <name type="scientific">Sphingobium yanoikuyae</name>
    <name type="common">Sphingomonas yanoikuyae</name>
    <dbReference type="NCBI Taxonomy" id="13690"/>
    <lineage>
        <taxon>Bacteria</taxon>
        <taxon>Pseudomonadati</taxon>
        <taxon>Pseudomonadota</taxon>
        <taxon>Alphaproteobacteria</taxon>
        <taxon>Sphingomonadales</taxon>
        <taxon>Sphingomonadaceae</taxon>
        <taxon>Sphingobium</taxon>
    </lineage>
</organism>
<sequence>MHIVNAAVRRPRALGIICLTSAVLLGTVYMAIAGAPMRYLGVNLGALIIGFTLLLLLERAARAGQGWTDGANLMMAGALLATAFFGSQADGIARWVYWGGLAMQPSLILLPTMLIAFSRFRNVPATVSIVAAAVAMALQPDRAMAAMLLICLTALAVMRPDRHVCAALAASAASFAATLIRADRLPAVPYVDQILYSSFDLHAVAGLAVLGGLMLLVVPSVIGWRRAEQSRAIYVAFGAVWFAAILAAALGNYPTPVVGYGGSAIIGYALSLLALPKFSSANALATAPKCGAIDEMPTDGPLSVALA</sequence>
<dbReference type="AlphaFoldDB" id="A0A085K4A3"/>
<accession>A0A085K4A3</accession>
<dbReference type="Proteomes" id="UP000280708">
    <property type="component" value="Chromosome"/>
</dbReference>
<reference evidence="1 2" key="1">
    <citation type="submission" date="2018-10" db="EMBL/GenBank/DDBJ databases">
        <title>Characterization and genome analysis of a novel bacterium Sphingobium yanoikuyae SJTF8 capable of degrading PAHs.</title>
        <authorList>
            <person name="Yin C."/>
            <person name="Xiong W."/>
            <person name="Liang R."/>
        </authorList>
    </citation>
    <scope>NUCLEOTIDE SEQUENCE [LARGE SCALE GENOMIC DNA]</scope>
    <source>
        <strain evidence="1 2">SJTF8</strain>
    </source>
</reference>
<proteinExistence type="predicted"/>
<gene>
    <name evidence="1" type="ORF">EBF16_20115</name>
</gene>
<evidence type="ECO:0000313" key="1">
    <source>
        <dbReference type="EMBL" id="AYO80703.1"/>
    </source>
</evidence>